<dbReference type="GO" id="GO:0005886">
    <property type="term" value="C:plasma membrane"/>
    <property type="evidence" value="ECO:0007669"/>
    <property type="project" value="UniProtKB-SubCell"/>
</dbReference>
<feature type="transmembrane region" description="Helical" evidence="7">
    <location>
        <begin position="103"/>
        <end position="124"/>
    </location>
</feature>
<dbReference type="CDD" id="cd06261">
    <property type="entry name" value="TM_PBP2"/>
    <property type="match status" value="1"/>
</dbReference>
<evidence type="ECO:0000256" key="7">
    <source>
        <dbReference type="RuleBase" id="RU363032"/>
    </source>
</evidence>
<evidence type="ECO:0000256" key="3">
    <source>
        <dbReference type="ARBA" id="ARBA00022475"/>
    </source>
</evidence>
<keyword evidence="10" id="KW-1185">Reference proteome</keyword>
<evidence type="ECO:0000256" key="4">
    <source>
        <dbReference type="ARBA" id="ARBA00022692"/>
    </source>
</evidence>
<protein>
    <submittedName>
        <fullName evidence="9">Raffinose/stachyose/melibiose transport system permease protein</fullName>
    </submittedName>
</protein>
<evidence type="ECO:0000259" key="8">
    <source>
        <dbReference type="PROSITE" id="PS50928"/>
    </source>
</evidence>
<gene>
    <name evidence="9" type="ORF">HNR50_004218</name>
</gene>
<feature type="domain" description="ABC transmembrane type-1" evidence="8">
    <location>
        <begin position="68"/>
        <end position="259"/>
    </location>
</feature>
<accession>A0A841RJ23</accession>
<keyword evidence="3" id="KW-1003">Cell membrane</keyword>
<dbReference type="RefSeq" id="WP_184748757.1">
    <property type="nucleotide sequence ID" value="NZ_JACHGJ010000013.1"/>
</dbReference>
<reference evidence="9 10" key="1">
    <citation type="submission" date="2020-08" db="EMBL/GenBank/DDBJ databases">
        <title>Genomic Encyclopedia of Type Strains, Phase IV (KMG-IV): sequencing the most valuable type-strain genomes for metagenomic binning, comparative biology and taxonomic classification.</title>
        <authorList>
            <person name="Goeker M."/>
        </authorList>
    </citation>
    <scope>NUCLEOTIDE SEQUENCE [LARGE SCALE GENOMIC DNA]</scope>
    <source>
        <strain evidence="9 10">DSM 2461</strain>
    </source>
</reference>
<dbReference type="InterPro" id="IPR035906">
    <property type="entry name" value="MetI-like_sf"/>
</dbReference>
<dbReference type="PANTHER" id="PTHR32243">
    <property type="entry name" value="MALTOSE TRANSPORT SYSTEM PERMEASE-RELATED"/>
    <property type="match status" value="1"/>
</dbReference>
<dbReference type="AlphaFoldDB" id="A0A841RJ23"/>
<dbReference type="InterPro" id="IPR000515">
    <property type="entry name" value="MetI-like"/>
</dbReference>
<evidence type="ECO:0000256" key="1">
    <source>
        <dbReference type="ARBA" id="ARBA00004651"/>
    </source>
</evidence>
<name>A0A841RJ23_9SPIO</name>
<feature type="transmembrane region" description="Helical" evidence="7">
    <location>
        <begin position="184"/>
        <end position="205"/>
    </location>
</feature>
<evidence type="ECO:0000256" key="2">
    <source>
        <dbReference type="ARBA" id="ARBA00022448"/>
    </source>
</evidence>
<sequence length="274" mass="30771">MKALLNTLKWIILIFFLFVALYPLIWLLLASFKTNNLELQQNPFGFPEKWMFVNYYTAIVKAKLPALFIHSIIVAFSAVFVNLLVASMTSFVISREEFKGKNVLLTVLAAGILLPIISFMVPYFTIIQKMRLYDSLLALILVYSAINIPISVFLLTSFMDSIPRELEEAATIDGASFVQRFTKIIVPLSQTGLATAGTFCFIYSWNEFIMALLLTSSESSRTLQLGIRFFTSQFVTNYTAMYAAIVITIVPSIIVYFIFHNKIISGLTAGAVKG</sequence>
<dbReference type="Gene3D" id="1.10.3720.10">
    <property type="entry name" value="MetI-like"/>
    <property type="match status" value="1"/>
</dbReference>
<dbReference type="GO" id="GO:0055085">
    <property type="term" value="P:transmembrane transport"/>
    <property type="evidence" value="ECO:0007669"/>
    <property type="project" value="InterPro"/>
</dbReference>
<dbReference type="Pfam" id="PF00528">
    <property type="entry name" value="BPD_transp_1"/>
    <property type="match status" value="1"/>
</dbReference>
<comment type="similarity">
    <text evidence="7">Belongs to the binding-protein-dependent transport system permease family.</text>
</comment>
<evidence type="ECO:0000256" key="5">
    <source>
        <dbReference type="ARBA" id="ARBA00022989"/>
    </source>
</evidence>
<comment type="caution">
    <text evidence="9">The sequence shown here is derived from an EMBL/GenBank/DDBJ whole genome shotgun (WGS) entry which is preliminary data.</text>
</comment>
<evidence type="ECO:0000313" key="9">
    <source>
        <dbReference type="EMBL" id="MBB6482518.1"/>
    </source>
</evidence>
<dbReference type="Proteomes" id="UP000587760">
    <property type="component" value="Unassembled WGS sequence"/>
</dbReference>
<keyword evidence="5 7" id="KW-1133">Transmembrane helix</keyword>
<feature type="transmembrane region" description="Helical" evidence="7">
    <location>
        <begin position="240"/>
        <end position="259"/>
    </location>
</feature>
<dbReference type="EMBL" id="JACHGJ010000013">
    <property type="protein sequence ID" value="MBB6482518.1"/>
    <property type="molecule type" value="Genomic_DNA"/>
</dbReference>
<proteinExistence type="inferred from homology"/>
<organism evidence="9 10">
    <name type="scientific">Spirochaeta isovalerica</name>
    <dbReference type="NCBI Taxonomy" id="150"/>
    <lineage>
        <taxon>Bacteria</taxon>
        <taxon>Pseudomonadati</taxon>
        <taxon>Spirochaetota</taxon>
        <taxon>Spirochaetia</taxon>
        <taxon>Spirochaetales</taxon>
        <taxon>Spirochaetaceae</taxon>
        <taxon>Spirochaeta</taxon>
    </lineage>
</organism>
<keyword evidence="6 7" id="KW-0472">Membrane</keyword>
<feature type="transmembrane region" description="Helical" evidence="7">
    <location>
        <begin position="67"/>
        <end position="91"/>
    </location>
</feature>
<comment type="subcellular location">
    <subcellularLocation>
        <location evidence="1 7">Cell membrane</location>
        <topology evidence="1 7">Multi-pass membrane protein</topology>
    </subcellularLocation>
</comment>
<feature type="transmembrane region" description="Helical" evidence="7">
    <location>
        <begin position="136"/>
        <end position="155"/>
    </location>
</feature>
<keyword evidence="4 7" id="KW-0812">Transmembrane</keyword>
<dbReference type="InterPro" id="IPR050901">
    <property type="entry name" value="BP-dep_ABC_trans_perm"/>
</dbReference>
<dbReference type="PROSITE" id="PS50928">
    <property type="entry name" value="ABC_TM1"/>
    <property type="match status" value="1"/>
</dbReference>
<dbReference type="PANTHER" id="PTHR32243:SF18">
    <property type="entry name" value="INNER MEMBRANE ABC TRANSPORTER PERMEASE PROTEIN YCJP"/>
    <property type="match status" value="1"/>
</dbReference>
<evidence type="ECO:0000256" key="6">
    <source>
        <dbReference type="ARBA" id="ARBA00023136"/>
    </source>
</evidence>
<evidence type="ECO:0000313" key="10">
    <source>
        <dbReference type="Proteomes" id="UP000587760"/>
    </source>
</evidence>
<feature type="transmembrane region" description="Helical" evidence="7">
    <location>
        <begin position="7"/>
        <end position="29"/>
    </location>
</feature>
<keyword evidence="2 7" id="KW-0813">Transport</keyword>
<dbReference type="SUPFAM" id="SSF161098">
    <property type="entry name" value="MetI-like"/>
    <property type="match status" value="1"/>
</dbReference>